<dbReference type="NCBIfam" id="NF041644">
    <property type="entry name" value="CBO0543_fam"/>
    <property type="match status" value="1"/>
</dbReference>
<comment type="caution">
    <text evidence="2">The sequence shown here is derived from an EMBL/GenBank/DDBJ whole genome shotgun (WGS) entry which is preliminary data.</text>
</comment>
<organism evidence="2 3">
    <name type="scientific">Halalkalibacter alkaliphilus</name>
    <dbReference type="NCBI Taxonomy" id="2917993"/>
    <lineage>
        <taxon>Bacteria</taxon>
        <taxon>Bacillati</taxon>
        <taxon>Bacillota</taxon>
        <taxon>Bacilli</taxon>
        <taxon>Bacillales</taxon>
        <taxon>Bacillaceae</taxon>
        <taxon>Halalkalibacter</taxon>
    </lineage>
</organism>
<dbReference type="Proteomes" id="UP001139150">
    <property type="component" value="Unassembled WGS sequence"/>
</dbReference>
<accession>A0A9X2I9K1</accession>
<evidence type="ECO:0000313" key="3">
    <source>
        <dbReference type="Proteomes" id="UP001139150"/>
    </source>
</evidence>
<proteinExistence type="predicted"/>
<keyword evidence="3" id="KW-1185">Reference proteome</keyword>
<evidence type="ECO:0000313" key="2">
    <source>
        <dbReference type="EMBL" id="MCL7749484.1"/>
    </source>
</evidence>
<reference evidence="2" key="1">
    <citation type="submission" date="2022-02" db="EMBL/GenBank/DDBJ databases">
        <title>Halalkalibacter sp. nov. isolated from Lonar Lake, India.</title>
        <authorList>
            <person name="Joshi A."/>
            <person name="Thite S."/>
            <person name="Lodha T."/>
        </authorList>
    </citation>
    <scope>NUCLEOTIDE SEQUENCE</scope>
    <source>
        <strain evidence="2">MEB205</strain>
    </source>
</reference>
<dbReference type="InterPro" id="IPR048147">
    <property type="entry name" value="CBO0543-like"/>
</dbReference>
<evidence type="ECO:0000256" key="1">
    <source>
        <dbReference type="SAM" id="Phobius"/>
    </source>
</evidence>
<protein>
    <submittedName>
        <fullName evidence="2">Uncharacterized protein</fullName>
    </submittedName>
</protein>
<gene>
    <name evidence="2" type="ORF">MF646_20405</name>
</gene>
<keyword evidence="1" id="KW-0812">Transmembrane</keyword>
<dbReference type="AlphaFoldDB" id="A0A9X2I9K1"/>
<feature type="transmembrane region" description="Helical" evidence="1">
    <location>
        <begin position="9"/>
        <end position="27"/>
    </location>
</feature>
<sequence>MFNKKREDSIVAASCIIIMLLIFRYVPRHKMREAHVSFLFQQIMTWFFGLLVVEKGLIKYPYRTFFKKSNKTSFAFEFFIYPAITILFNLYYPEKRSYISKTIYVFSYSGVITLIETFTEKYTDLIEYKNWNRYWSFISLSCTYYVSRLYYRWFFSKD</sequence>
<dbReference type="EMBL" id="JAKRYL010000030">
    <property type="protein sequence ID" value="MCL7749484.1"/>
    <property type="molecule type" value="Genomic_DNA"/>
</dbReference>
<feature type="transmembrane region" description="Helical" evidence="1">
    <location>
        <begin position="74"/>
        <end position="92"/>
    </location>
</feature>
<name>A0A9X2I9K1_9BACI</name>
<feature type="transmembrane region" description="Helical" evidence="1">
    <location>
        <begin position="33"/>
        <end position="53"/>
    </location>
</feature>
<keyword evidence="1" id="KW-0472">Membrane</keyword>
<dbReference type="RefSeq" id="WP_250098344.1">
    <property type="nucleotide sequence ID" value="NZ_JAKRYL010000030.1"/>
</dbReference>
<keyword evidence="1" id="KW-1133">Transmembrane helix</keyword>
<feature type="transmembrane region" description="Helical" evidence="1">
    <location>
        <begin position="131"/>
        <end position="151"/>
    </location>
</feature>
<feature type="transmembrane region" description="Helical" evidence="1">
    <location>
        <begin position="98"/>
        <end position="119"/>
    </location>
</feature>